<dbReference type="Gene3D" id="3.40.50.300">
    <property type="entry name" value="P-loop containing nucleotide triphosphate hydrolases"/>
    <property type="match status" value="1"/>
</dbReference>
<dbReference type="PANTHER" id="PTHR46487">
    <property type="entry name" value="DNA REPAIR PROTEIN XRCC3"/>
    <property type="match status" value="1"/>
</dbReference>
<dbReference type="GO" id="GO:0090656">
    <property type="term" value="P:t-circle formation"/>
    <property type="evidence" value="ECO:0007669"/>
    <property type="project" value="TreeGrafter"/>
</dbReference>
<dbReference type="GO" id="GO:0140664">
    <property type="term" value="F:ATP-dependent DNA damage sensor activity"/>
    <property type="evidence" value="ECO:0007669"/>
    <property type="project" value="InterPro"/>
</dbReference>
<proteinExistence type="predicted"/>
<feature type="region of interest" description="Disordered" evidence="1">
    <location>
        <begin position="275"/>
        <end position="295"/>
    </location>
</feature>
<dbReference type="GO" id="GO:0045003">
    <property type="term" value="P:double-strand break repair via synthesis-dependent strand annealing"/>
    <property type="evidence" value="ECO:0007669"/>
    <property type="project" value="TreeGrafter"/>
</dbReference>
<dbReference type="GO" id="GO:0033065">
    <property type="term" value="C:Rad51C-XRCC3 complex"/>
    <property type="evidence" value="ECO:0007669"/>
    <property type="project" value="TreeGrafter"/>
</dbReference>
<dbReference type="InterPro" id="IPR013632">
    <property type="entry name" value="Rad51_C"/>
</dbReference>
<dbReference type="EMBL" id="CDMZ01003434">
    <property type="protein sequence ID" value="CEM46357.1"/>
    <property type="molecule type" value="Genomic_DNA"/>
</dbReference>
<dbReference type="GO" id="GO:0000400">
    <property type="term" value="F:four-way junction DNA binding"/>
    <property type="evidence" value="ECO:0007669"/>
    <property type="project" value="TreeGrafter"/>
</dbReference>
<sequence length="415" mass="45151">MEVGESDESGESFFWPPSWWKSRSFETIRDAHKNKNKASAMRVIPFGLPDVDSMLGGGVNRGLITEIVGEASAGKTQTAMHLIVQTMILQAKDEDYLGGWGVYWIYTEGPPPITRLFQMMQGAVREILGGAQGGEGTPSVVEEDTGRGIQREEGGDGEREKEFETRVDELTERLMNSVFIEQVNSDEDLWVILGDKVDRLVSLVKIRLVVLDSVAALFRVLPPSSEVPAASWERGGLSQSAVSRRALKLTRISAVLRRLADERELAVVVTNHVTGRPTERSERERQGNGELSLNAGSETAPALGLAWSNCVNCRLSLARVKRKGGGGDVEMRQKRKAEGEGEGDAGGRNEPHCSRGKLRRLDVVFSPRSAASSVSSRLPGSVGQGDRCWQSNHGGPKKGGFFTIDPSGLIPVRSG</sequence>
<feature type="compositionally biased region" description="Basic and acidic residues" evidence="1">
    <location>
        <begin position="144"/>
        <end position="162"/>
    </location>
</feature>
<feature type="compositionally biased region" description="Basic and acidic residues" evidence="1">
    <location>
        <begin position="329"/>
        <end position="353"/>
    </location>
</feature>
<dbReference type="GO" id="GO:0071140">
    <property type="term" value="P:resolution of mitotic recombination intermediates"/>
    <property type="evidence" value="ECO:0007669"/>
    <property type="project" value="TreeGrafter"/>
</dbReference>
<feature type="region of interest" description="Disordered" evidence="1">
    <location>
        <begin position="130"/>
        <end position="162"/>
    </location>
</feature>
<name>A0A0G4HPR2_9ALVE</name>
<feature type="compositionally biased region" description="Basic and acidic residues" evidence="1">
    <location>
        <begin position="277"/>
        <end position="287"/>
    </location>
</feature>
<dbReference type="InterPro" id="IPR020588">
    <property type="entry name" value="RecA_ATP-bd"/>
</dbReference>
<dbReference type="GO" id="GO:0005524">
    <property type="term" value="F:ATP binding"/>
    <property type="evidence" value="ECO:0007669"/>
    <property type="project" value="InterPro"/>
</dbReference>
<reference evidence="3" key="1">
    <citation type="submission" date="2014-11" db="EMBL/GenBank/DDBJ databases">
        <authorList>
            <person name="Otto D Thomas"/>
            <person name="Naeem Raeece"/>
        </authorList>
    </citation>
    <scope>NUCLEOTIDE SEQUENCE</scope>
</reference>
<accession>A0A0G4HPR2</accession>
<dbReference type="PhylomeDB" id="A0A0G4HPR2"/>
<dbReference type="GO" id="GO:0005657">
    <property type="term" value="C:replication fork"/>
    <property type="evidence" value="ECO:0007669"/>
    <property type="project" value="TreeGrafter"/>
</dbReference>
<evidence type="ECO:0000313" key="3">
    <source>
        <dbReference type="EMBL" id="CEM46357.1"/>
    </source>
</evidence>
<feature type="region of interest" description="Disordered" evidence="1">
    <location>
        <begin position="392"/>
        <end position="415"/>
    </location>
</feature>
<evidence type="ECO:0000256" key="1">
    <source>
        <dbReference type="SAM" id="MobiDB-lite"/>
    </source>
</evidence>
<organism evidence="3">
    <name type="scientific">Chromera velia CCMP2878</name>
    <dbReference type="NCBI Taxonomy" id="1169474"/>
    <lineage>
        <taxon>Eukaryota</taxon>
        <taxon>Sar</taxon>
        <taxon>Alveolata</taxon>
        <taxon>Colpodellida</taxon>
        <taxon>Chromeraceae</taxon>
        <taxon>Chromera</taxon>
    </lineage>
</organism>
<protein>
    <recommendedName>
        <fullName evidence="2">RecA family profile 1 domain-containing protein</fullName>
    </recommendedName>
</protein>
<dbReference type="InterPro" id="IPR027417">
    <property type="entry name" value="P-loop_NTPase"/>
</dbReference>
<feature type="region of interest" description="Disordered" evidence="1">
    <location>
        <begin position="322"/>
        <end position="353"/>
    </location>
</feature>
<dbReference type="PANTHER" id="PTHR46487:SF1">
    <property type="entry name" value="DNA REPAIR PROTEIN XRCC3"/>
    <property type="match status" value="1"/>
</dbReference>
<dbReference type="VEuPathDB" id="CryptoDB:Cvel_7868"/>
<dbReference type="PROSITE" id="PS50162">
    <property type="entry name" value="RECA_2"/>
    <property type="match status" value="1"/>
</dbReference>
<evidence type="ECO:0000259" key="2">
    <source>
        <dbReference type="PROSITE" id="PS50162"/>
    </source>
</evidence>
<dbReference type="Pfam" id="PF08423">
    <property type="entry name" value="Rad51"/>
    <property type="match status" value="2"/>
</dbReference>
<dbReference type="GO" id="GO:0000722">
    <property type="term" value="P:telomere maintenance via recombination"/>
    <property type="evidence" value="ECO:0007669"/>
    <property type="project" value="TreeGrafter"/>
</dbReference>
<dbReference type="SUPFAM" id="SSF52540">
    <property type="entry name" value="P-loop containing nucleoside triphosphate hydrolases"/>
    <property type="match status" value="1"/>
</dbReference>
<dbReference type="AlphaFoldDB" id="A0A0G4HPR2"/>
<feature type="domain" description="RecA family profile 1" evidence="2">
    <location>
        <begin position="40"/>
        <end position="273"/>
    </location>
</feature>
<gene>
    <name evidence="3" type="ORF">Cvel_7868</name>
</gene>